<evidence type="ECO:0000259" key="2">
    <source>
        <dbReference type="Pfam" id="PF07727"/>
    </source>
</evidence>
<dbReference type="OrthoDB" id="466026at2759"/>
<gene>
    <name evidence="3" type="ORF">AK812_SmicGene14689</name>
</gene>
<dbReference type="Proteomes" id="UP000186817">
    <property type="component" value="Unassembled WGS sequence"/>
</dbReference>
<dbReference type="Pfam" id="PF07727">
    <property type="entry name" value="RVT_2"/>
    <property type="match status" value="1"/>
</dbReference>
<comment type="caution">
    <text evidence="3">The sequence shown here is derived from an EMBL/GenBank/DDBJ whole genome shotgun (WGS) entry which is preliminary data.</text>
</comment>
<dbReference type="AlphaFoldDB" id="A0A1Q9E4X7"/>
<feature type="region of interest" description="Disordered" evidence="1">
    <location>
        <begin position="430"/>
        <end position="490"/>
    </location>
</feature>
<feature type="compositionally biased region" description="Basic and acidic residues" evidence="1">
    <location>
        <begin position="469"/>
        <end position="482"/>
    </location>
</feature>
<dbReference type="InterPro" id="IPR013103">
    <property type="entry name" value="RVT_2"/>
</dbReference>
<proteinExistence type="predicted"/>
<evidence type="ECO:0000313" key="3">
    <source>
        <dbReference type="EMBL" id="OLQ02465.1"/>
    </source>
</evidence>
<evidence type="ECO:0000313" key="4">
    <source>
        <dbReference type="Proteomes" id="UP000186817"/>
    </source>
</evidence>
<dbReference type="EMBL" id="LSRX01000263">
    <property type="protein sequence ID" value="OLQ02465.1"/>
    <property type="molecule type" value="Genomic_DNA"/>
</dbReference>
<name>A0A1Q9E4X7_SYMMI</name>
<organism evidence="3 4">
    <name type="scientific">Symbiodinium microadriaticum</name>
    <name type="common">Dinoflagellate</name>
    <name type="synonym">Zooxanthella microadriatica</name>
    <dbReference type="NCBI Taxonomy" id="2951"/>
    <lineage>
        <taxon>Eukaryota</taxon>
        <taxon>Sar</taxon>
        <taxon>Alveolata</taxon>
        <taxon>Dinophyceae</taxon>
        <taxon>Suessiales</taxon>
        <taxon>Symbiodiniaceae</taxon>
        <taxon>Symbiodinium</taxon>
    </lineage>
</organism>
<keyword evidence="4" id="KW-1185">Reference proteome</keyword>
<evidence type="ECO:0000256" key="1">
    <source>
        <dbReference type="SAM" id="MobiDB-lite"/>
    </source>
</evidence>
<protein>
    <recommendedName>
        <fullName evidence="2">Reverse transcriptase Ty1/copia-type domain-containing protein</fullName>
    </recommendedName>
</protein>
<reference evidence="3 4" key="1">
    <citation type="submission" date="2016-02" db="EMBL/GenBank/DDBJ databases">
        <title>Genome analysis of coral dinoflagellate symbionts highlights evolutionary adaptations to a symbiotic lifestyle.</title>
        <authorList>
            <person name="Aranda M."/>
            <person name="Li Y."/>
            <person name="Liew Y.J."/>
            <person name="Baumgarten S."/>
            <person name="Simakov O."/>
            <person name="Wilson M."/>
            <person name="Piel J."/>
            <person name="Ashoor H."/>
            <person name="Bougouffa S."/>
            <person name="Bajic V.B."/>
            <person name="Ryu T."/>
            <person name="Ravasi T."/>
            <person name="Bayer T."/>
            <person name="Micklem G."/>
            <person name="Kim H."/>
            <person name="Bhak J."/>
            <person name="Lajeunesse T.C."/>
            <person name="Voolstra C.R."/>
        </authorList>
    </citation>
    <scope>NUCLEOTIDE SEQUENCE [LARGE SCALE GENOMIC DNA]</scope>
    <source>
        <strain evidence="3 4">CCMP2467</strain>
    </source>
</reference>
<sequence>MVGRDKNEVVNEDMVEFSMSKDPSVGVDKLDNEPEVLDRQVRVSRNVEEHELENAMRALPQHGNKMKELLLQVFNLEDPQTAAPRTADRWTLRPRYWIRMHHEWRDCYFHPDDAPSPVDGLLSDCLWGDRYTMFFDSSGPAQLDTGHQNEWADIELPDGSVKKCEDPRGQTGHKWSKGRQSHAVKKNDRQPLIQIDFSFLSTENDLPNTTILNATDVQTGYSMAVVLPAKGSIEKYAVAELRRFVFEIGRTFGIVQYDKESSLKSIAKDLCKTIGGLSMRAAPTGHSQSQGSVGNAQRTWTLLSQVPESTGLKLTSASPLFTWCMKHAQWLINRYLIGSDGKTADSRRWSREYNGALCMFGEWIDTEADEVILGNENGVFKVRAVKRGPPSQQWNATGVSKMLSVPWQPKGDGVDSTAFVMPLDLGVKGRVKPPPGLSRVEEENEEQLEDMAPGQSESLTVQDLLDNDGSDRAPAEIVHEPPEAGENVSKKARIVPDAPASEPSSKQTRISAVHHVIAGVISACKWLASIVGVDEVVGKDGTKIDVEVTAEEGKLDQEMRLAEPLLWESEFPPEAEKKGMIKEMNSMKEFDVYDEVMVKDCTDEQVSEALDCRWVKVWKNETDLRGRVVVRGCFQNVEKTEEDSLFASTPSLVTMRLLLCMALARNWGITLGDVSTAFLHAAMSGEVFVWPRKEFYPNGGCNDLTDGIPEMQE</sequence>
<feature type="domain" description="Reverse transcriptase Ty1/copia-type" evidence="2">
    <location>
        <begin position="608"/>
        <end position="693"/>
    </location>
</feature>
<accession>A0A1Q9E4X7</accession>